<keyword evidence="14" id="KW-0413">Isomerase</keyword>
<dbReference type="InterPro" id="IPR027417">
    <property type="entry name" value="P-loop_NTPase"/>
</dbReference>
<keyword evidence="4" id="KW-0479">Metal-binding</keyword>
<dbReference type="InterPro" id="IPR010997">
    <property type="entry name" value="HRDC-like_sf"/>
</dbReference>
<dbReference type="GO" id="GO:0006310">
    <property type="term" value="P:DNA recombination"/>
    <property type="evidence" value="ECO:0007669"/>
    <property type="project" value="UniProtKB-KW"/>
</dbReference>
<dbReference type="Pfam" id="PF00570">
    <property type="entry name" value="HRDC"/>
    <property type="match status" value="1"/>
</dbReference>
<evidence type="ECO:0000259" key="17">
    <source>
        <dbReference type="PROSITE" id="PS50967"/>
    </source>
</evidence>
<dbReference type="GO" id="GO:0003677">
    <property type="term" value="F:DNA binding"/>
    <property type="evidence" value="ECO:0007669"/>
    <property type="project" value="UniProtKB-KW"/>
</dbReference>
<dbReference type="GO" id="GO:0006260">
    <property type="term" value="P:DNA replication"/>
    <property type="evidence" value="ECO:0007669"/>
    <property type="project" value="InterPro"/>
</dbReference>
<dbReference type="GO" id="GO:0009432">
    <property type="term" value="P:SOS response"/>
    <property type="evidence" value="ECO:0007669"/>
    <property type="project" value="InterPro"/>
</dbReference>
<dbReference type="GO" id="GO:0046872">
    <property type="term" value="F:metal ion binding"/>
    <property type="evidence" value="ECO:0007669"/>
    <property type="project" value="UniProtKB-KW"/>
</dbReference>
<evidence type="ECO:0000256" key="6">
    <source>
        <dbReference type="ARBA" id="ARBA00022763"/>
    </source>
</evidence>
<dbReference type="SMART" id="SM00487">
    <property type="entry name" value="DEXDc"/>
    <property type="match status" value="1"/>
</dbReference>
<dbReference type="Pfam" id="PF09382">
    <property type="entry name" value="RQC"/>
    <property type="match status" value="1"/>
</dbReference>
<keyword evidence="11" id="KW-0238">DNA-binding</keyword>
<evidence type="ECO:0000256" key="4">
    <source>
        <dbReference type="ARBA" id="ARBA00022723"/>
    </source>
</evidence>
<evidence type="ECO:0000256" key="1">
    <source>
        <dbReference type="ARBA" id="ARBA00001946"/>
    </source>
</evidence>
<dbReference type="InterPro" id="IPR011545">
    <property type="entry name" value="DEAD/DEAH_box_helicase_dom"/>
</dbReference>
<feature type="domain" description="Helicase ATP-binding" evidence="18">
    <location>
        <begin position="22"/>
        <end position="190"/>
    </location>
</feature>
<dbReference type="InterPro" id="IPR018982">
    <property type="entry name" value="RQC_domain"/>
</dbReference>
<dbReference type="PANTHER" id="PTHR13710">
    <property type="entry name" value="DNA HELICASE RECQ FAMILY MEMBER"/>
    <property type="match status" value="1"/>
</dbReference>
<comment type="similarity">
    <text evidence="3">Belongs to the helicase family. RecQ subfamily.</text>
</comment>
<dbReference type="GO" id="GO:0043590">
    <property type="term" value="C:bacterial nucleoid"/>
    <property type="evidence" value="ECO:0007669"/>
    <property type="project" value="TreeGrafter"/>
</dbReference>
<dbReference type="SMART" id="SM00490">
    <property type="entry name" value="HELICc"/>
    <property type="match status" value="1"/>
</dbReference>
<dbReference type="NCBIfam" id="TIGR01389">
    <property type="entry name" value="recQ"/>
    <property type="match status" value="1"/>
</dbReference>
<feature type="domain" description="HRDC" evidence="17">
    <location>
        <begin position="522"/>
        <end position="597"/>
    </location>
</feature>
<evidence type="ECO:0000256" key="8">
    <source>
        <dbReference type="ARBA" id="ARBA00022806"/>
    </source>
</evidence>
<name>A0A3B0S889_9ZZZZ</name>
<dbReference type="SMART" id="SM00341">
    <property type="entry name" value="HRDC"/>
    <property type="match status" value="1"/>
</dbReference>
<dbReference type="FunFam" id="3.40.50.300:FF:000156">
    <property type="entry name" value="ATP-dependent DNA helicase recQ"/>
    <property type="match status" value="1"/>
</dbReference>
<keyword evidence="9" id="KW-0862">Zinc</keyword>
<comment type="catalytic activity">
    <reaction evidence="15">
        <text>Couples ATP hydrolysis with the unwinding of duplex DNA by translocating in the 3'-5' direction.</text>
        <dbReference type="EC" id="5.6.2.4"/>
    </reaction>
</comment>
<evidence type="ECO:0000256" key="5">
    <source>
        <dbReference type="ARBA" id="ARBA00022741"/>
    </source>
</evidence>
<dbReference type="InterPro" id="IPR001650">
    <property type="entry name" value="Helicase_C-like"/>
</dbReference>
<keyword evidence="13" id="KW-0234">DNA repair</keyword>
<dbReference type="GO" id="GO:0030894">
    <property type="term" value="C:replisome"/>
    <property type="evidence" value="ECO:0007669"/>
    <property type="project" value="TreeGrafter"/>
</dbReference>
<evidence type="ECO:0000256" key="7">
    <source>
        <dbReference type="ARBA" id="ARBA00022801"/>
    </source>
</evidence>
<evidence type="ECO:0000256" key="13">
    <source>
        <dbReference type="ARBA" id="ARBA00023204"/>
    </source>
</evidence>
<dbReference type="GO" id="GO:0005524">
    <property type="term" value="F:ATP binding"/>
    <property type="evidence" value="ECO:0007669"/>
    <property type="project" value="UniProtKB-KW"/>
</dbReference>
<evidence type="ECO:0000256" key="16">
    <source>
        <dbReference type="ARBA" id="ARBA00034808"/>
    </source>
</evidence>
<gene>
    <name evidence="20" type="ORF">MNBD_ALPHA08-1069</name>
</gene>
<evidence type="ECO:0000313" key="20">
    <source>
        <dbReference type="EMBL" id="VAV99101.1"/>
    </source>
</evidence>
<dbReference type="SUPFAM" id="SSF47819">
    <property type="entry name" value="HRDC-like"/>
    <property type="match status" value="1"/>
</dbReference>
<dbReference type="InterPro" id="IPR004589">
    <property type="entry name" value="DNA_helicase_ATP-dep_RecQ"/>
</dbReference>
<dbReference type="GO" id="GO:0016787">
    <property type="term" value="F:hydrolase activity"/>
    <property type="evidence" value="ECO:0007669"/>
    <property type="project" value="UniProtKB-KW"/>
</dbReference>
<keyword evidence="12" id="KW-0233">DNA recombination</keyword>
<dbReference type="PROSITE" id="PS51192">
    <property type="entry name" value="HELICASE_ATP_BIND_1"/>
    <property type="match status" value="1"/>
</dbReference>
<dbReference type="InterPro" id="IPR006293">
    <property type="entry name" value="DNA_helicase_ATP-dep_RecQ_bac"/>
</dbReference>
<dbReference type="PROSITE" id="PS50967">
    <property type="entry name" value="HRDC"/>
    <property type="match status" value="1"/>
</dbReference>
<protein>
    <recommendedName>
        <fullName evidence="16">DNA 3'-5' helicase</fullName>
        <ecNumber evidence="16">5.6.2.4</ecNumber>
    </recommendedName>
</protein>
<keyword evidence="8 20" id="KW-0347">Helicase</keyword>
<evidence type="ECO:0000256" key="15">
    <source>
        <dbReference type="ARBA" id="ARBA00034617"/>
    </source>
</evidence>
<dbReference type="InterPro" id="IPR036390">
    <property type="entry name" value="WH_DNA-bd_sf"/>
</dbReference>
<dbReference type="InterPro" id="IPR044876">
    <property type="entry name" value="HRDC_dom_sf"/>
</dbReference>
<dbReference type="InterPro" id="IPR002121">
    <property type="entry name" value="HRDC_dom"/>
</dbReference>
<dbReference type="NCBIfam" id="TIGR00614">
    <property type="entry name" value="recQ_fam"/>
    <property type="match status" value="1"/>
</dbReference>
<dbReference type="Pfam" id="PF00271">
    <property type="entry name" value="Helicase_C"/>
    <property type="match status" value="1"/>
</dbReference>
<dbReference type="InterPro" id="IPR014001">
    <property type="entry name" value="Helicase_ATP-bd"/>
</dbReference>
<dbReference type="Pfam" id="PF16124">
    <property type="entry name" value="RecQ_Zn_bind"/>
    <property type="match status" value="1"/>
</dbReference>
<comment type="cofactor">
    <cofactor evidence="1">
        <name>Mg(2+)</name>
        <dbReference type="ChEBI" id="CHEBI:18420"/>
    </cofactor>
</comment>
<accession>A0A3B0S889</accession>
<dbReference type="EMBL" id="UOEC01000159">
    <property type="protein sequence ID" value="VAV99101.1"/>
    <property type="molecule type" value="Genomic_DNA"/>
</dbReference>
<feature type="domain" description="Helicase C-terminal" evidence="19">
    <location>
        <begin position="214"/>
        <end position="358"/>
    </location>
</feature>
<keyword evidence="6" id="KW-0227">DNA damage</keyword>
<dbReference type="SUPFAM" id="SSF46785">
    <property type="entry name" value="Winged helix' DNA-binding domain"/>
    <property type="match status" value="1"/>
</dbReference>
<evidence type="ECO:0000256" key="9">
    <source>
        <dbReference type="ARBA" id="ARBA00022833"/>
    </source>
</evidence>
<comment type="cofactor">
    <cofactor evidence="2">
        <name>Zn(2+)</name>
        <dbReference type="ChEBI" id="CHEBI:29105"/>
    </cofactor>
</comment>
<dbReference type="GO" id="GO:0043138">
    <property type="term" value="F:3'-5' DNA helicase activity"/>
    <property type="evidence" value="ECO:0007669"/>
    <property type="project" value="UniProtKB-EC"/>
</dbReference>
<dbReference type="GO" id="GO:0006281">
    <property type="term" value="P:DNA repair"/>
    <property type="evidence" value="ECO:0007669"/>
    <property type="project" value="UniProtKB-KW"/>
</dbReference>
<evidence type="ECO:0000256" key="10">
    <source>
        <dbReference type="ARBA" id="ARBA00022840"/>
    </source>
</evidence>
<reference evidence="20" key="1">
    <citation type="submission" date="2018-06" db="EMBL/GenBank/DDBJ databases">
        <authorList>
            <person name="Zhirakovskaya E."/>
        </authorList>
    </citation>
    <scope>NUCLEOTIDE SEQUENCE</scope>
</reference>
<dbReference type="Gene3D" id="1.10.10.10">
    <property type="entry name" value="Winged helix-like DNA-binding domain superfamily/Winged helix DNA-binding domain"/>
    <property type="match status" value="1"/>
</dbReference>
<keyword evidence="10" id="KW-0067">ATP-binding</keyword>
<keyword evidence="5" id="KW-0547">Nucleotide-binding</keyword>
<evidence type="ECO:0000256" key="2">
    <source>
        <dbReference type="ARBA" id="ARBA00001947"/>
    </source>
</evidence>
<evidence type="ECO:0000256" key="3">
    <source>
        <dbReference type="ARBA" id="ARBA00005446"/>
    </source>
</evidence>
<dbReference type="Gene3D" id="3.40.50.300">
    <property type="entry name" value="P-loop containing nucleotide triphosphate hydrolases"/>
    <property type="match status" value="2"/>
</dbReference>
<dbReference type="Gene3D" id="1.10.150.80">
    <property type="entry name" value="HRDC domain"/>
    <property type="match status" value="1"/>
</dbReference>
<dbReference type="CDD" id="cd17920">
    <property type="entry name" value="DEXHc_RecQ"/>
    <property type="match status" value="1"/>
</dbReference>
<organism evidence="20">
    <name type="scientific">hydrothermal vent metagenome</name>
    <dbReference type="NCBI Taxonomy" id="652676"/>
    <lineage>
        <taxon>unclassified sequences</taxon>
        <taxon>metagenomes</taxon>
        <taxon>ecological metagenomes</taxon>
    </lineage>
</organism>
<dbReference type="Pfam" id="PF00270">
    <property type="entry name" value="DEAD"/>
    <property type="match status" value="1"/>
</dbReference>
<evidence type="ECO:0000256" key="12">
    <source>
        <dbReference type="ARBA" id="ARBA00023172"/>
    </source>
</evidence>
<dbReference type="InterPro" id="IPR032284">
    <property type="entry name" value="RecQ_Zn-bd"/>
</dbReference>
<dbReference type="CDD" id="cd18794">
    <property type="entry name" value="SF2_C_RecQ"/>
    <property type="match status" value="1"/>
</dbReference>
<dbReference type="PANTHER" id="PTHR13710:SF105">
    <property type="entry name" value="ATP-DEPENDENT DNA HELICASE Q1"/>
    <property type="match status" value="1"/>
</dbReference>
<evidence type="ECO:0000259" key="19">
    <source>
        <dbReference type="PROSITE" id="PS51194"/>
    </source>
</evidence>
<proteinExistence type="inferred from homology"/>
<evidence type="ECO:0000256" key="14">
    <source>
        <dbReference type="ARBA" id="ARBA00023235"/>
    </source>
</evidence>
<sequence>MHQVLKQTFGFDTFRPGQEEPIRALLDGKNVFCVMPTGAGKSMIFQVPALLGTGLTIVVSPLIALMQDQISALQLLGVQAETLNSTRSPDEISQTWDNIDSGLTRLLYMAPERLMNAGTLAAMQNLDIKLIAIDEAHCISQWGPSFRPEYEMLMDLKSHFPSVPIAALTASADQATRNDIAKKLFNGNVEIFVSGFDRPNIALNVEPKAGWKRQLQAFVRDRQDQSGIVYCLSRKKTEEAASFLNDQGFTALAYHAGMAKEDREDNQRRFVKETGIIMTATVAFGMGIDKPDVRFVFHTDMPASMEAYYQEIGRAGRDGDPADAYMLYGLDDIRMRRQFIEQDASSDTEKRRAHKRLDTLIAYCEAPTCRRQTLLAYFSDDCEPCNNCDVCLNPVELREGTREGQMALSAIVRTGQRFGPAHIIDILVGANTARLRQLRHDKLPTWGVGTDHDKTQWRSILRQLVAAGFAHLDVAEYGGLSVTEAGAQLLKGEKAFSFRPLVSKLKTDPLTRPARAPAIDLDDDETVLFERLKKLRSKIAAERKVPAYFIFQDKSLRDMAKRQPVTTEDFAHIHGVGQAKLDQFADLFLSEIKISKP</sequence>
<evidence type="ECO:0000256" key="11">
    <source>
        <dbReference type="ARBA" id="ARBA00023125"/>
    </source>
</evidence>
<dbReference type="SUPFAM" id="SSF52540">
    <property type="entry name" value="P-loop containing nucleoside triphosphate hydrolases"/>
    <property type="match status" value="1"/>
</dbReference>
<dbReference type="SMART" id="SM00956">
    <property type="entry name" value="RQC"/>
    <property type="match status" value="1"/>
</dbReference>
<keyword evidence="7" id="KW-0378">Hydrolase</keyword>
<dbReference type="FunFam" id="3.40.50.300:FF:001389">
    <property type="entry name" value="ATP-dependent DNA helicase RecQ"/>
    <property type="match status" value="1"/>
</dbReference>
<dbReference type="GO" id="GO:0005737">
    <property type="term" value="C:cytoplasm"/>
    <property type="evidence" value="ECO:0007669"/>
    <property type="project" value="TreeGrafter"/>
</dbReference>
<dbReference type="EC" id="5.6.2.4" evidence="16"/>
<dbReference type="AlphaFoldDB" id="A0A3B0S889"/>
<dbReference type="InterPro" id="IPR036388">
    <property type="entry name" value="WH-like_DNA-bd_sf"/>
</dbReference>
<dbReference type="PROSITE" id="PS51194">
    <property type="entry name" value="HELICASE_CTER"/>
    <property type="match status" value="1"/>
</dbReference>
<dbReference type="GO" id="GO:0009378">
    <property type="term" value="F:four-way junction helicase activity"/>
    <property type="evidence" value="ECO:0007669"/>
    <property type="project" value="TreeGrafter"/>
</dbReference>
<evidence type="ECO:0000259" key="18">
    <source>
        <dbReference type="PROSITE" id="PS51192"/>
    </source>
</evidence>